<dbReference type="AlphaFoldDB" id="A0A7X1J8M0"/>
<evidence type="ECO:0000313" key="3">
    <source>
        <dbReference type="Proteomes" id="UP000584670"/>
    </source>
</evidence>
<dbReference type="GO" id="GO:0016491">
    <property type="term" value="F:oxidoreductase activity"/>
    <property type="evidence" value="ECO:0007669"/>
    <property type="project" value="InterPro"/>
</dbReference>
<proteinExistence type="predicted"/>
<accession>A0A7X1J8M0</accession>
<gene>
    <name evidence="2" type="ORF">H4N64_19095</name>
</gene>
<evidence type="ECO:0000313" key="2">
    <source>
        <dbReference type="EMBL" id="MBC2903687.1"/>
    </source>
</evidence>
<name>A0A7X1J8M0_9ACTN</name>
<dbReference type="Proteomes" id="UP000584670">
    <property type="component" value="Unassembled WGS sequence"/>
</dbReference>
<dbReference type="PANTHER" id="PTHR42923">
    <property type="entry name" value="PROTOPORPHYRINOGEN OXIDASE"/>
    <property type="match status" value="1"/>
</dbReference>
<dbReference type="Gene3D" id="3.50.50.60">
    <property type="entry name" value="FAD/NAD(P)-binding domain"/>
    <property type="match status" value="2"/>
</dbReference>
<evidence type="ECO:0000259" key="1">
    <source>
        <dbReference type="Pfam" id="PF01593"/>
    </source>
</evidence>
<dbReference type="RefSeq" id="WP_186283571.1">
    <property type="nucleotide sequence ID" value="NZ_JACMSF010000019.1"/>
</dbReference>
<dbReference type="Gene3D" id="3.90.660.10">
    <property type="match status" value="1"/>
</dbReference>
<sequence>MDRHGDSRERSVMTGAHGPKPFTGSTVAVVGGGWSGIAAAWYLAGGGAEVTLFDEQDRLGGRCAGTELGSRTVTLGGKNIGRNYTYFRDFARTLGSVAFEPFGINSSRVEDGRLRTIDSSARLRSATVLARSTSPRDGIRLLRLASLVRRHEAEGHLGGPALTALALRHSDPPLHEYFGPRACAALLRPLTVRTTGAEPDEVHLGTLGCQLGLLMDSFDQPTAGFDPLFRAFAQRVTVRLGTRVTRLARAGDRVVGVLAAPTSTKTPTLHPADTVVVALPAPSAARLVEEAAGELAAELRQIRYFPAAVIVAEYERPVFPERVRSLVFGPEEPLSNAGAYGLAERNIVRYTFSGRAARRRLAADVPDADLLDLAEDLLGAHFPVRRQDRRDFVAGRWVWAYCAYSRFHERRLRRLAGLGAAVPGLEITGDYVRGASIEQCFRAARARVSALAARWSG</sequence>
<organism evidence="2 3">
    <name type="scientific">Streptomyces cupreus</name>
    <dbReference type="NCBI Taxonomy" id="2759956"/>
    <lineage>
        <taxon>Bacteria</taxon>
        <taxon>Bacillati</taxon>
        <taxon>Actinomycetota</taxon>
        <taxon>Actinomycetes</taxon>
        <taxon>Kitasatosporales</taxon>
        <taxon>Streptomycetaceae</taxon>
        <taxon>Streptomyces</taxon>
    </lineage>
</organism>
<comment type="caution">
    <text evidence="2">The sequence shown here is derived from an EMBL/GenBank/DDBJ whole genome shotgun (WGS) entry which is preliminary data.</text>
</comment>
<dbReference type="SUPFAM" id="SSF51905">
    <property type="entry name" value="FAD/NAD(P)-binding domain"/>
    <property type="match status" value="1"/>
</dbReference>
<dbReference type="EMBL" id="JACMSF010000019">
    <property type="protein sequence ID" value="MBC2903687.1"/>
    <property type="molecule type" value="Genomic_DNA"/>
</dbReference>
<dbReference type="InterPro" id="IPR002937">
    <property type="entry name" value="Amino_oxidase"/>
</dbReference>
<reference evidence="2 3" key="1">
    <citation type="submission" date="2020-08" db="EMBL/GenBank/DDBJ databases">
        <title>Streptomyces sp. PSKA01 genome sequencing and assembly.</title>
        <authorList>
            <person name="Mandal S."/>
            <person name="Maiti P.K."/>
            <person name="Das P."/>
        </authorList>
    </citation>
    <scope>NUCLEOTIDE SEQUENCE [LARGE SCALE GENOMIC DNA]</scope>
    <source>
        <strain evidence="2 3">PSKA01</strain>
    </source>
</reference>
<protein>
    <submittedName>
        <fullName evidence="2">FAD-dependent oxidoreductase</fullName>
    </submittedName>
</protein>
<dbReference type="InterPro" id="IPR050464">
    <property type="entry name" value="Zeta_carotene_desat/Oxidored"/>
</dbReference>
<keyword evidence="3" id="KW-1185">Reference proteome</keyword>
<dbReference type="Pfam" id="PF01593">
    <property type="entry name" value="Amino_oxidase"/>
    <property type="match status" value="1"/>
</dbReference>
<dbReference type="InterPro" id="IPR036188">
    <property type="entry name" value="FAD/NAD-bd_sf"/>
</dbReference>
<feature type="domain" description="Amine oxidase" evidence="1">
    <location>
        <begin position="35"/>
        <end position="446"/>
    </location>
</feature>